<accession>A0A140DVV3</accession>
<sequence>MRFGLPMPAAHYWCACAKGSGSSGSAGFDFRYACLTGAR</sequence>
<dbReference type="AlphaFoldDB" id="A0A140DVV3"/>
<proteinExistence type="predicted"/>
<reference evidence="1 2" key="1">
    <citation type="journal article" date="2016" name="Gut Pathog.">
        <title>Whole genome sequencing of "Faecalibaculum rodentium" ALO17, isolated from C57BL/6J laboratory mouse feces.</title>
        <authorList>
            <person name="Lim S."/>
            <person name="Chang D.H."/>
            <person name="Ahn S."/>
            <person name="Kim B.C."/>
        </authorList>
    </citation>
    <scope>NUCLEOTIDE SEQUENCE [LARGE SCALE GENOMIC DNA]</scope>
    <source>
        <strain evidence="1 2">Alo17</strain>
    </source>
</reference>
<protein>
    <submittedName>
        <fullName evidence="1">Uncharacterized protein</fullName>
    </submittedName>
</protein>
<dbReference type="Proteomes" id="UP000069771">
    <property type="component" value="Chromosome"/>
</dbReference>
<dbReference type="KEGG" id="fro:AALO17_16460"/>
<keyword evidence="2" id="KW-1185">Reference proteome</keyword>
<evidence type="ECO:0000313" key="1">
    <source>
        <dbReference type="EMBL" id="AMK54780.1"/>
    </source>
</evidence>
<name>A0A140DVV3_9FIRM</name>
<dbReference type="EMBL" id="CP011391">
    <property type="protein sequence ID" value="AMK54780.1"/>
    <property type="molecule type" value="Genomic_DNA"/>
</dbReference>
<organism evidence="1 2">
    <name type="scientific">Faecalibaculum rodentium</name>
    <dbReference type="NCBI Taxonomy" id="1702221"/>
    <lineage>
        <taxon>Bacteria</taxon>
        <taxon>Bacillati</taxon>
        <taxon>Bacillota</taxon>
        <taxon>Erysipelotrichia</taxon>
        <taxon>Erysipelotrichales</taxon>
        <taxon>Erysipelotrichaceae</taxon>
        <taxon>Faecalibaculum</taxon>
    </lineage>
</organism>
<gene>
    <name evidence="1" type="ORF">AALO17_16460</name>
</gene>
<evidence type="ECO:0000313" key="2">
    <source>
        <dbReference type="Proteomes" id="UP000069771"/>
    </source>
</evidence>